<reference evidence="1 2" key="1">
    <citation type="submission" date="2019-06" db="EMBL/GenBank/DDBJ databases">
        <title>Whole geneome sequnce of Mycobacteroides chelonae M77 isolated from bovine milk from Meghalaya, India.</title>
        <authorList>
            <person name="Vise E."/>
            <person name="Das S."/>
            <person name="Garg A."/>
            <person name="Ghatak S."/>
            <person name="Shakuntala I."/>
            <person name="Milton A.A.P."/>
            <person name="Karam A."/>
            <person name="Sanjukta R."/>
            <person name="Puro K."/>
            <person name="Sen A."/>
        </authorList>
    </citation>
    <scope>NUCLEOTIDE SEQUENCE [LARGE SCALE GENOMIC DNA]</scope>
    <source>
        <strain evidence="1 2">M77</strain>
    </source>
</reference>
<evidence type="ECO:0000313" key="1">
    <source>
        <dbReference type="EMBL" id="QDF71922.1"/>
    </source>
</evidence>
<dbReference type="InterPro" id="IPR027417">
    <property type="entry name" value="P-loop_NTPase"/>
</dbReference>
<dbReference type="SUPFAM" id="SSF52540">
    <property type="entry name" value="P-loop containing nucleoside triphosphate hydrolases"/>
    <property type="match status" value="1"/>
</dbReference>
<proteinExistence type="predicted"/>
<dbReference type="Gene3D" id="3.40.50.300">
    <property type="entry name" value="P-loop containing nucleotide triphosphate hydrolases"/>
    <property type="match status" value="1"/>
</dbReference>
<dbReference type="AlphaFoldDB" id="A0AB73U5D7"/>
<sequence>MTVFNFQEWVDGKKTPLTQPASAPHIDFHGAAVDAYTARAITEECQAVAQAPEGQRNDQLNTSAFNLASLVAAGRADRQHVTDLLTQAARACGLDESEILPSINSGFRGSSQKVGARIVPELEDAVAPAFTIDPAECSVLDEHGRPRLAKRLLNRTALRDLPDPEPLIDETIDRGTVGLLYGAWGTFKTFTALDWAASVATGRPWQGRATRQSRVLYIAAEGAFGLKARIHAWEAGWDTTLGDEDLFVLPDPVNLARPAEVAELAALINWGGYGLIVFDTLARCTVGLEENSAQDVGLVIDRLYKLRDVTPDGRGTVLAVHHAGKAGTLRGSSAYEAGVDLVYRTTREDPHIALTREKRKDGPEPDHHLLRFDPIDGTGSGCLKKASESSHGGVGMTDAHSHLIAAFISHFSETGATSTQLRAVAGLADSTFYRTRDKLVKSGELVNTGTGKRPFYTLGKQT</sequence>
<dbReference type="RefSeq" id="WP_075908126.1">
    <property type="nucleotide sequence ID" value="NZ_CP041150.1"/>
</dbReference>
<dbReference type="EMBL" id="CP041150">
    <property type="protein sequence ID" value="QDF71922.1"/>
    <property type="molecule type" value="Genomic_DNA"/>
</dbReference>
<accession>A0AB73U5D7</accession>
<organism evidence="1 2">
    <name type="scientific">Mycobacteroides chelonae</name>
    <name type="common">Mycobacterium chelonae</name>
    <dbReference type="NCBI Taxonomy" id="1774"/>
    <lineage>
        <taxon>Bacteria</taxon>
        <taxon>Bacillati</taxon>
        <taxon>Actinomycetota</taxon>
        <taxon>Actinomycetes</taxon>
        <taxon>Mycobacteriales</taxon>
        <taxon>Mycobacteriaceae</taxon>
        <taxon>Mycobacteroides</taxon>
    </lineage>
</organism>
<gene>
    <name evidence="1" type="ORF">FJK96_18365</name>
</gene>
<evidence type="ECO:0000313" key="2">
    <source>
        <dbReference type="Proteomes" id="UP000317728"/>
    </source>
</evidence>
<protein>
    <submittedName>
        <fullName evidence="1">AAA family ATPase</fullName>
    </submittedName>
</protein>
<dbReference type="Pfam" id="PF13481">
    <property type="entry name" value="AAA_25"/>
    <property type="match status" value="1"/>
</dbReference>
<dbReference type="Proteomes" id="UP000317728">
    <property type="component" value="Chromosome"/>
</dbReference>
<name>A0AB73U5D7_MYCCH</name>